<evidence type="ECO:0000313" key="2">
    <source>
        <dbReference type="Proteomes" id="UP000030377"/>
    </source>
</evidence>
<gene>
    <name evidence="1" type="ORF">MA20_40960</name>
</gene>
<protein>
    <submittedName>
        <fullName evidence="1">Uncharacterized protein</fullName>
    </submittedName>
</protein>
<name>A0A0A3XHV9_BRAJP</name>
<dbReference type="AlphaFoldDB" id="A0A0A3XHV9"/>
<dbReference type="EMBL" id="JRPN01000039">
    <property type="protein sequence ID" value="KGT73890.1"/>
    <property type="molecule type" value="Genomic_DNA"/>
</dbReference>
<accession>A0A0A3XHV9</accession>
<dbReference type="RefSeq" id="WP_041960235.1">
    <property type="nucleotide sequence ID" value="NZ_JRPN01000039.1"/>
</dbReference>
<comment type="caution">
    <text evidence="1">The sequence shown here is derived from an EMBL/GenBank/DDBJ whole genome shotgun (WGS) entry which is preliminary data.</text>
</comment>
<reference evidence="1 2" key="1">
    <citation type="submission" date="2014-09" db="EMBL/GenBank/DDBJ databases">
        <title>Draft genome of Bradyrhizobium japonicum Is-34.</title>
        <authorList>
            <person name="Tsurumaru H."/>
            <person name="Yamakawa T."/>
            <person name="Hashimoto S."/>
            <person name="Okizaki K."/>
            <person name="Kanesaki Y."/>
            <person name="Yoshikawa H."/>
            <person name="Yajima S."/>
        </authorList>
    </citation>
    <scope>NUCLEOTIDE SEQUENCE [LARGE SCALE GENOMIC DNA]</scope>
    <source>
        <strain evidence="1 2">Is-34</strain>
    </source>
</reference>
<dbReference type="Proteomes" id="UP000030377">
    <property type="component" value="Unassembled WGS sequence"/>
</dbReference>
<evidence type="ECO:0000313" key="1">
    <source>
        <dbReference type="EMBL" id="KGT73890.1"/>
    </source>
</evidence>
<organism evidence="1 2">
    <name type="scientific">Bradyrhizobium japonicum</name>
    <dbReference type="NCBI Taxonomy" id="375"/>
    <lineage>
        <taxon>Bacteria</taxon>
        <taxon>Pseudomonadati</taxon>
        <taxon>Pseudomonadota</taxon>
        <taxon>Alphaproteobacteria</taxon>
        <taxon>Hyphomicrobiales</taxon>
        <taxon>Nitrobacteraceae</taxon>
        <taxon>Bradyrhizobium</taxon>
    </lineage>
</organism>
<proteinExistence type="predicted"/>
<sequence length="109" mass="12563">MNNAARAERIRSLVEVAIGILRRTQHCNLTLTDGSRVRAWDFCHNELSLSFRRRVDTDDRPTTLVVKYDGEKVLIASWTADGFTRRSYRPGEWEAALRRCGRMPALARD</sequence>